<dbReference type="Proteomes" id="UP001412067">
    <property type="component" value="Unassembled WGS sequence"/>
</dbReference>
<evidence type="ECO:0000313" key="3">
    <source>
        <dbReference type="Proteomes" id="UP001412067"/>
    </source>
</evidence>
<feature type="compositionally biased region" description="Low complexity" evidence="1">
    <location>
        <begin position="48"/>
        <end position="59"/>
    </location>
</feature>
<dbReference type="Gene3D" id="1.20.58.70">
    <property type="match status" value="1"/>
</dbReference>
<dbReference type="EMBL" id="JBBWWR010000003">
    <property type="protein sequence ID" value="KAK8969030.1"/>
    <property type="molecule type" value="Genomic_DNA"/>
</dbReference>
<evidence type="ECO:0000313" key="2">
    <source>
        <dbReference type="EMBL" id="KAK8969030.1"/>
    </source>
</evidence>
<proteinExistence type="predicted"/>
<feature type="compositionally biased region" description="Polar residues" evidence="1">
    <location>
        <begin position="61"/>
        <end position="71"/>
    </location>
</feature>
<accession>A0ABR2MXU9</accession>
<name>A0ABR2MXU9_9ASPA</name>
<keyword evidence="3" id="KW-1185">Reference proteome</keyword>
<feature type="compositionally biased region" description="Basic and acidic residues" evidence="1">
    <location>
        <begin position="303"/>
        <end position="331"/>
    </location>
</feature>
<feature type="compositionally biased region" description="Polar residues" evidence="1">
    <location>
        <begin position="335"/>
        <end position="348"/>
    </location>
</feature>
<organism evidence="2 3">
    <name type="scientific">Platanthera guangdongensis</name>
    <dbReference type="NCBI Taxonomy" id="2320717"/>
    <lineage>
        <taxon>Eukaryota</taxon>
        <taxon>Viridiplantae</taxon>
        <taxon>Streptophyta</taxon>
        <taxon>Embryophyta</taxon>
        <taxon>Tracheophyta</taxon>
        <taxon>Spermatophyta</taxon>
        <taxon>Magnoliopsida</taxon>
        <taxon>Liliopsida</taxon>
        <taxon>Asparagales</taxon>
        <taxon>Orchidaceae</taxon>
        <taxon>Orchidoideae</taxon>
        <taxon>Orchideae</taxon>
        <taxon>Orchidinae</taxon>
        <taxon>Platanthera</taxon>
    </lineage>
</organism>
<feature type="region of interest" description="Disordered" evidence="1">
    <location>
        <begin position="283"/>
        <end position="372"/>
    </location>
</feature>
<protein>
    <submittedName>
        <fullName evidence="2">Uncharacterized protein</fullName>
    </submittedName>
</protein>
<feature type="region of interest" description="Disordered" evidence="1">
    <location>
        <begin position="24"/>
        <end position="80"/>
    </location>
</feature>
<comment type="caution">
    <text evidence="2">The sequence shown here is derived from an EMBL/GenBank/DDBJ whole genome shotgun (WGS) entry which is preliminary data.</text>
</comment>
<feature type="region of interest" description="Disordered" evidence="1">
    <location>
        <begin position="490"/>
        <end position="512"/>
    </location>
</feature>
<reference evidence="2 3" key="1">
    <citation type="journal article" date="2022" name="Nat. Plants">
        <title>Genomes of leafy and leafless Platanthera orchids illuminate the evolution of mycoheterotrophy.</title>
        <authorList>
            <person name="Li M.H."/>
            <person name="Liu K.W."/>
            <person name="Li Z."/>
            <person name="Lu H.C."/>
            <person name="Ye Q.L."/>
            <person name="Zhang D."/>
            <person name="Wang J.Y."/>
            <person name="Li Y.F."/>
            <person name="Zhong Z.M."/>
            <person name="Liu X."/>
            <person name="Yu X."/>
            <person name="Liu D.K."/>
            <person name="Tu X.D."/>
            <person name="Liu B."/>
            <person name="Hao Y."/>
            <person name="Liao X.Y."/>
            <person name="Jiang Y.T."/>
            <person name="Sun W.H."/>
            <person name="Chen J."/>
            <person name="Chen Y.Q."/>
            <person name="Ai Y."/>
            <person name="Zhai J.W."/>
            <person name="Wu S.S."/>
            <person name="Zhou Z."/>
            <person name="Hsiao Y.Y."/>
            <person name="Wu W.L."/>
            <person name="Chen Y.Y."/>
            <person name="Lin Y.F."/>
            <person name="Hsu J.L."/>
            <person name="Li C.Y."/>
            <person name="Wang Z.W."/>
            <person name="Zhao X."/>
            <person name="Zhong W.Y."/>
            <person name="Ma X.K."/>
            <person name="Ma L."/>
            <person name="Huang J."/>
            <person name="Chen G.Z."/>
            <person name="Huang M.Z."/>
            <person name="Huang L."/>
            <person name="Peng D.H."/>
            <person name="Luo Y.B."/>
            <person name="Zou S.Q."/>
            <person name="Chen S.P."/>
            <person name="Lan S."/>
            <person name="Tsai W.C."/>
            <person name="Van de Peer Y."/>
            <person name="Liu Z.J."/>
        </authorList>
    </citation>
    <scope>NUCLEOTIDE SEQUENCE [LARGE SCALE GENOMIC DNA]</scope>
    <source>
        <strain evidence="2">Lor288</strain>
    </source>
</reference>
<evidence type="ECO:0000256" key="1">
    <source>
        <dbReference type="SAM" id="MobiDB-lite"/>
    </source>
</evidence>
<gene>
    <name evidence="2" type="ORF">KSP40_PGU001985</name>
</gene>
<sequence length="512" mass="56535">MQVSLEQERAEKYLLMAARLEGDREEITHAEDGENQDLPAETIGEQRTTLPTPVQLPVTSRPATGETSNPSEAAAPRQAAVSSGLGVQAIPMIPFARVERDTARVHRSLHSLHNLVSQVYVAIVQTGEQVVRIGRDRQEGVFRREFPRRDLLDRDHPNRDLLWPRPILPLPPFHSVINTAVSTFQHPVAAIVFQINTTVSTFQHLVNTLGTPKDIPDLFNWEQGYMIDNPSKGESVDYNARVPFALGWASFEMNSFRLGAFFSSLTAKGDPALTMPMKTKKIVKRSKRKDLVCPTGESSHSQKPAEKTVRRADISAREDAAVDAEPLRSEKMVTLSDSAPSQKTATSADTVDRRTEEEDDAPSKALTAVNPEPVRENQLDLGVSAADSAEKIAKIKKRKRDRATVAERVEKKLRAMKVKNVSKQTGDADLQHIPRDKEVPDSDLVTPEAQIQGDNSISTVSLTTDEILDSIDVNKVDLINESLLIVLQQSEAEATGNKGDELTSLSAAEEER</sequence>